<dbReference type="Proteomes" id="UP000683360">
    <property type="component" value="Unassembled WGS sequence"/>
</dbReference>
<comment type="caution">
    <text evidence="1">The sequence shown here is derived from an EMBL/GenBank/DDBJ whole genome shotgun (WGS) entry which is preliminary data.</text>
</comment>
<reference evidence="1" key="1">
    <citation type="submission" date="2021-03" db="EMBL/GenBank/DDBJ databases">
        <authorList>
            <person name="Bekaert M."/>
        </authorList>
    </citation>
    <scope>NUCLEOTIDE SEQUENCE</scope>
</reference>
<proteinExistence type="predicted"/>
<organism evidence="1 2">
    <name type="scientific">Mytilus edulis</name>
    <name type="common">Blue mussel</name>
    <dbReference type="NCBI Taxonomy" id="6550"/>
    <lineage>
        <taxon>Eukaryota</taxon>
        <taxon>Metazoa</taxon>
        <taxon>Spiralia</taxon>
        <taxon>Lophotrochozoa</taxon>
        <taxon>Mollusca</taxon>
        <taxon>Bivalvia</taxon>
        <taxon>Autobranchia</taxon>
        <taxon>Pteriomorphia</taxon>
        <taxon>Mytilida</taxon>
        <taxon>Mytiloidea</taxon>
        <taxon>Mytilidae</taxon>
        <taxon>Mytilinae</taxon>
        <taxon>Mytilus</taxon>
    </lineage>
</organism>
<dbReference type="CDD" id="cd00037">
    <property type="entry name" value="CLECT"/>
    <property type="match status" value="1"/>
</dbReference>
<sequence length="200" mass="22788">MLSPLQELHAIYAYRVISYMHDAIHQIKVKAILIKVTLELLEQTDVKNCPTEEGDTYKSSLMLCIKFYDVEVTYQNAVSTCHSENSSLVEDDNGNFSKNSKGRHGRYLIVYPDDSVLMSKYHLSIPHDECSDDSQNSEFQSKVKLCVQGIEKQKVKKNPFTVIKNPKRKKLLQPSRTGNIGNIQSTQPLKYCISIPMNSE</sequence>
<evidence type="ECO:0000313" key="1">
    <source>
        <dbReference type="EMBL" id="CAG2201165.1"/>
    </source>
</evidence>
<dbReference type="AlphaFoldDB" id="A0A8S3R337"/>
<dbReference type="SUPFAM" id="SSF56436">
    <property type="entry name" value="C-type lectin-like"/>
    <property type="match status" value="1"/>
</dbReference>
<protein>
    <submittedName>
        <fullName evidence="1">Uncharacterized protein</fullName>
    </submittedName>
</protein>
<dbReference type="InterPro" id="IPR016187">
    <property type="entry name" value="CTDL_fold"/>
</dbReference>
<keyword evidence="2" id="KW-1185">Reference proteome</keyword>
<dbReference type="EMBL" id="CAJPWZ010000835">
    <property type="protein sequence ID" value="CAG2201165.1"/>
    <property type="molecule type" value="Genomic_DNA"/>
</dbReference>
<name>A0A8S3R337_MYTED</name>
<evidence type="ECO:0000313" key="2">
    <source>
        <dbReference type="Proteomes" id="UP000683360"/>
    </source>
</evidence>
<dbReference type="OrthoDB" id="6114357at2759"/>
<accession>A0A8S3R337</accession>
<gene>
    <name evidence="1" type="ORF">MEDL_15803</name>
</gene>